<keyword evidence="1" id="KW-0472">Membrane</keyword>
<feature type="transmembrane region" description="Helical" evidence="1">
    <location>
        <begin position="77"/>
        <end position="98"/>
    </location>
</feature>
<gene>
    <name evidence="2" type="ORF">BO82DRAFT_105050</name>
</gene>
<proteinExistence type="predicted"/>
<organism evidence="2 3">
    <name type="scientific">Aspergillus uvarum CBS 121591</name>
    <dbReference type="NCBI Taxonomy" id="1448315"/>
    <lineage>
        <taxon>Eukaryota</taxon>
        <taxon>Fungi</taxon>
        <taxon>Dikarya</taxon>
        <taxon>Ascomycota</taxon>
        <taxon>Pezizomycotina</taxon>
        <taxon>Eurotiomycetes</taxon>
        <taxon>Eurotiomycetidae</taxon>
        <taxon>Eurotiales</taxon>
        <taxon>Aspergillaceae</taxon>
        <taxon>Aspergillus</taxon>
        <taxon>Aspergillus subgen. Circumdati</taxon>
    </lineage>
</organism>
<dbReference type="RefSeq" id="XP_025490796.1">
    <property type="nucleotide sequence ID" value="XM_025629754.1"/>
</dbReference>
<evidence type="ECO:0000313" key="2">
    <source>
        <dbReference type="EMBL" id="PYH80596.1"/>
    </source>
</evidence>
<protein>
    <submittedName>
        <fullName evidence="2">Uncharacterized protein</fullName>
    </submittedName>
</protein>
<accession>A0A319C3Q3</accession>
<dbReference type="VEuPathDB" id="FungiDB:BO82DRAFT_105050"/>
<dbReference type="Proteomes" id="UP000248340">
    <property type="component" value="Unassembled WGS sequence"/>
</dbReference>
<name>A0A319C3Q3_9EURO</name>
<feature type="transmembrane region" description="Helical" evidence="1">
    <location>
        <begin position="21"/>
        <end position="41"/>
    </location>
</feature>
<sequence length="225" mass="25714">MTSQSDTETQASLALRVLHEIVSAMIHFLSAGITLIHILTIEPWNALQIRRVEGPFVVVEASTYSFAIPIQELRKSVFGWAFLLYRGGFFLDVLSFVIQHRNDQDFQPLFGGDGLRAAARHQRGCALFCPISVNEGFKVVPYSLLERTIPGRLLIWQADHPMLDITFRTRLFVAGKLFNAAAFGVSRTILHKSVSFLCFFLHGALWVCVRMRRRFEVWMRWDAQV</sequence>
<reference evidence="2 3" key="1">
    <citation type="submission" date="2016-12" db="EMBL/GenBank/DDBJ databases">
        <title>The genomes of Aspergillus section Nigri reveals drivers in fungal speciation.</title>
        <authorList>
            <consortium name="DOE Joint Genome Institute"/>
            <person name="Vesth T.C."/>
            <person name="Nybo J."/>
            <person name="Theobald S."/>
            <person name="Brandl J."/>
            <person name="Frisvad J.C."/>
            <person name="Nielsen K.F."/>
            <person name="Lyhne E.K."/>
            <person name="Kogle M.E."/>
            <person name="Kuo A."/>
            <person name="Riley R."/>
            <person name="Clum A."/>
            <person name="Nolan M."/>
            <person name="Lipzen A."/>
            <person name="Salamov A."/>
            <person name="Henrissat B."/>
            <person name="Wiebenga A."/>
            <person name="De Vries R.P."/>
            <person name="Grigoriev I.V."/>
            <person name="Mortensen U.H."/>
            <person name="Andersen M.R."/>
            <person name="Baker S.E."/>
        </authorList>
    </citation>
    <scope>NUCLEOTIDE SEQUENCE [LARGE SCALE GENOMIC DNA]</scope>
    <source>
        <strain evidence="2 3">CBS 121591</strain>
    </source>
</reference>
<keyword evidence="1" id="KW-1133">Transmembrane helix</keyword>
<evidence type="ECO:0000256" key="1">
    <source>
        <dbReference type="SAM" id="Phobius"/>
    </source>
</evidence>
<feature type="transmembrane region" description="Helical" evidence="1">
    <location>
        <begin position="189"/>
        <end position="209"/>
    </location>
</feature>
<dbReference type="GeneID" id="37132495"/>
<dbReference type="AlphaFoldDB" id="A0A319C3Q3"/>
<keyword evidence="1" id="KW-0812">Transmembrane</keyword>
<dbReference type="OrthoDB" id="4507256at2759"/>
<dbReference type="EMBL" id="KZ821708">
    <property type="protein sequence ID" value="PYH80596.1"/>
    <property type="molecule type" value="Genomic_DNA"/>
</dbReference>
<keyword evidence="3" id="KW-1185">Reference proteome</keyword>
<evidence type="ECO:0000313" key="3">
    <source>
        <dbReference type="Proteomes" id="UP000248340"/>
    </source>
</evidence>